<keyword evidence="2 9" id="KW-0863">Zinc-finger</keyword>
<protein>
    <submittedName>
        <fullName evidence="13">NR1H3 protein</fullName>
    </submittedName>
</protein>
<dbReference type="PROSITE" id="PS51030">
    <property type="entry name" value="NUCLEAR_REC_DBD_2"/>
    <property type="match status" value="1"/>
</dbReference>
<sequence length="593" mass="65077">MSKRVTITTVFEEEDDDAGPTQEVVTSAMSAMTSSDCLVCGEKASGFHYGVFSCEGCKGFFRRSVTRGHVKVCRWGNQCSMDLYTRRRCPECRLRSCKAAGMRPDCLLSQAQRRSKAMWRKIQEKPSAKTPASTSTTKASDKQDQPEVSPTNQSAEQPLPRLPVSADSTPSCPQLQDVSSSVAVPSCTEQEIKTEKISPPAREVTSSSSPTGPPVTKQAFQAFVAKAGRDMMSFLSVLAHDPEILSQPIKDNITDIPPGKDSTAGCSPSLCTSPSCIDDAASKPSTSSEGLTLPPVSGRPSTDTANLSFLTKSLTCKTPSLQGTESHSVTKDVACCSTAVKDDGDKAASVTRQDRGPAFIQHLTSQNLAIISELLAYKEKTVEEGRLNMLRIWQETQTSKTMEEKRTVQVRHMNDGVGKVITFIKTLRGFNDLAIEDQVAVVKACGSIFEYFLIKVCLIFKESGLGLQDLHGLLATMYTEESMATFQKWFEGIWRLNLDPVTMYLLLTVVVLSPDRPKIVNVSGLEKSQAQYLECLQAYCKVAYPDQPLMFPRLMGKLTEVRQVGLVVERCLNTDCKAILKKQPVLPEIWSQD</sequence>
<feature type="domain" description="Nuclear receptor" evidence="11">
    <location>
        <begin position="34"/>
        <end position="109"/>
    </location>
</feature>
<feature type="compositionally biased region" description="Low complexity" evidence="10">
    <location>
        <begin position="204"/>
        <end position="215"/>
    </location>
</feature>
<dbReference type="GO" id="GO:0000978">
    <property type="term" value="F:RNA polymerase II cis-regulatory region sequence-specific DNA binding"/>
    <property type="evidence" value="ECO:0007669"/>
    <property type="project" value="TreeGrafter"/>
</dbReference>
<dbReference type="PRINTS" id="PR00047">
    <property type="entry name" value="STROIDFINGER"/>
</dbReference>
<dbReference type="PROSITE" id="PS00031">
    <property type="entry name" value="NUCLEAR_REC_DBD_1"/>
    <property type="match status" value="1"/>
</dbReference>
<comment type="similarity">
    <text evidence="9">Belongs to the nuclear hormone receptor family.</text>
</comment>
<dbReference type="FunFam" id="3.30.50.10:FF:000044">
    <property type="entry name" value="retinoic acid receptor beta isoform X4"/>
    <property type="match status" value="1"/>
</dbReference>
<dbReference type="InterPro" id="IPR000536">
    <property type="entry name" value="Nucl_hrmn_rcpt_lig-bd"/>
</dbReference>
<dbReference type="Pfam" id="PF00105">
    <property type="entry name" value="zf-C4"/>
    <property type="match status" value="1"/>
</dbReference>
<evidence type="ECO:0000259" key="12">
    <source>
        <dbReference type="PROSITE" id="PS51843"/>
    </source>
</evidence>
<dbReference type="InterPro" id="IPR001628">
    <property type="entry name" value="Znf_hrmn_rcpt"/>
</dbReference>
<evidence type="ECO:0000256" key="9">
    <source>
        <dbReference type="RuleBase" id="RU004334"/>
    </source>
</evidence>
<dbReference type="AlphaFoldDB" id="A0A8J9ZMC4"/>
<dbReference type="InterPro" id="IPR035500">
    <property type="entry name" value="NHR-like_dom_sf"/>
</dbReference>
<dbReference type="SUPFAM" id="SSF57716">
    <property type="entry name" value="Glucocorticoid receptor-like (DNA-binding domain)"/>
    <property type="match status" value="1"/>
</dbReference>
<keyword evidence="3 9" id="KW-0862">Zinc</keyword>
<dbReference type="GO" id="GO:0004879">
    <property type="term" value="F:nuclear receptor activity"/>
    <property type="evidence" value="ECO:0007669"/>
    <property type="project" value="TreeGrafter"/>
</dbReference>
<gene>
    <name evidence="13" type="primary">NR1H3</name>
    <name evidence="13" type="ORF">BLAG_LOCUS15744</name>
</gene>
<feature type="domain" description="NR LBD" evidence="12">
    <location>
        <begin position="381"/>
        <end position="593"/>
    </location>
</feature>
<comment type="subcellular location">
    <subcellularLocation>
        <location evidence="9">Nucleus</location>
    </subcellularLocation>
</comment>
<dbReference type="SUPFAM" id="SSF48508">
    <property type="entry name" value="Nuclear receptor ligand-binding domain"/>
    <property type="match status" value="1"/>
</dbReference>
<evidence type="ECO:0000313" key="14">
    <source>
        <dbReference type="Proteomes" id="UP000838412"/>
    </source>
</evidence>
<dbReference type="GO" id="GO:0045944">
    <property type="term" value="P:positive regulation of transcription by RNA polymerase II"/>
    <property type="evidence" value="ECO:0007669"/>
    <property type="project" value="TreeGrafter"/>
</dbReference>
<evidence type="ECO:0000256" key="10">
    <source>
        <dbReference type="SAM" id="MobiDB-lite"/>
    </source>
</evidence>
<keyword evidence="7 9" id="KW-0675">Receptor</keyword>
<keyword evidence="4 9" id="KW-0805">Transcription regulation</keyword>
<dbReference type="GO" id="GO:0008270">
    <property type="term" value="F:zinc ion binding"/>
    <property type="evidence" value="ECO:0007669"/>
    <property type="project" value="UniProtKB-KW"/>
</dbReference>
<organism evidence="13 14">
    <name type="scientific">Branchiostoma lanceolatum</name>
    <name type="common">Common lancelet</name>
    <name type="synonym">Amphioxus lanceolatum</name>
    <dbReference type="NCBI Taxonomy" id="7740"/>
    <lineage>
        <taxon>Eukaryota</taxon>
        <taxon>Metazoa</taxon>
        <taxon>Chordata</taxon>
        <taxon>Cephalochordata</taxon>
        <taxon>Leptocardii</taxon>
        <taxon>Amphioxiformes</taxon>
        <taxon>Branchiostomatidae</taxon>
        <taxon>Branchiostoma</taxon>
    </lineage>
</organism>
<keyword evidence="14" id="KW-1185">Reference proteome</keyword>
<dbReference type="InterPro" id="IPR050234">
    <property type="entry name" value="Nuclear_hormone_rcpt_NR1"/>
</dbReference>
<keyword evidence="6 9" id="KW-0804">Transcription</keyword>
<dbReference type="GO" id="GO:0090575">
    <property type="term" value="C:RNA polymerase II transcription regulator complex"/>
    <property type="evidence" value="ECO:0007669"/>
    <property type="project" value="TreeGrafter"/>
</dbReference>
<keyword evidence="8 9" id="KW-0539">Nucleus</keyword>
<evidence type="ECO:0000256" key="4">
    <source>
        <dbReference type="ARBA" id="ARBA00023015"/>
    </source>
</evidence>
<dbReference type="CDD" id="cd06959">
    <property type="entry name" value="NR_DBD_EcR_like"/>
    <property type="match status" value="1"/>
</dbReference>
<evidence type="ECO:0000256" key="6">
    <source>
        <dbReference type="ARBA" id="ARBA00023163"/>
    </source>
</evidence>
<dbReference type="PANTHER" id="PTHR24082">
    <property type="entry name" value="NUCLEAR HORMONE RECEPTOR"/>
    <property type="match status" value="1"/>
</dbReference>
<dbReference type="GO" id="GO:0000122">
    <property type="term" value="P:negative regulation of transcription by RNA polymerase II"/>
    <property type="evidence" value="ECO:0007669"/>
    <property type="project" value="TreeGrafter"/>
</dbReference>
<dbReference type="SMART" id="SM00430">
    <property type="entry name" value="HOLI"/>
    <property type="match status" value="1"/>
</dbReference>
<dbReference type="InterPro" id="IPR013088">
    <property type="entry name" value="Znf_NHR/GATA"/>
</dbReference>
<accession>A0A8J9ZMC4</accession>
<dbReference type="Gene3D" id="3.30.50.10">
    <property type="entry name" value="Erythroid Transcription Factor GATA-1, subunit A"/>
    <property type="match status" value="1"/>
</dbReference>
<evidence type="ECO:0000256" key="7">
    <source>
        <dbReference type="ARBA" id="ARBA00023170"/>
    </source>
</evidence>
<evidence type="ECO:0000256" key="5">
    <source>
        <dbReference type="ARBA" id="ARBA00023125"/>
    </source>
</evidence>
<evidence type="ECO:0000256" key="3">
    <source>
        <dbReference type="ARBA" id="ARBA00022833"/>
    </source>
</evidence>
<dbReference type="SMART" id="SM00399">
    <property type="entry name" value="ZnF_C4"/>
    <property type="match status" value="1"/>
</dbReference>
<dbReference type="GO" id="GO:0030154">
    <property type="term" value="P:cell differentiation"/>
    <property type="evidence" value="ECO:0007669"/>
    <property type="project" value="TreeGrafter"/>
</dbReference>
<dbReference type="PRINTS" id="PR00398">
    <property type="entry name" value="STRDHORMONER"/>
</dbReference>
<dbReference type="InterPro" id="IPR001723">
    <property type="entry name" value="Nuclear_hrmn_rcpt"/>
</dbReference>
<dbReference type="PROSITE" id="PS51843">
    <property type="entry name" value="NR_LBD"/>
    <property type="match status" value="1"/>
</dbReference>
<dbReference type="Gene3D" id="1.10.565.10">
    <property type="entry name" value="Retinoid X Receptor"/>
    <property type="match status" value="1"/>
</dbReference>
<dbReference type="EMBL" id="OV696688">
    <property type="protein sequence ID" value="CAH1258040.1"/>
    <property type="molecule type" value="Genomic_DNA"/>
</dbReference>
<feature type="compositionally biased region" description="Low complexity" evidence="10">
    <location>
        <begin position="128"/>
        <end position="138"/>
    </location>
</feature>
<feature type="compositionally biased region" description="Polar residues" evidence="10">
    <location>
        <begin position="146"/>
        <end position="156"/>
    </location>
</feature>
<keyword evidence="1 9" id="KW-0479">Metal-binding</keyword>
<evidence type="ECO:0000313" key="13">
    <source>
        <dbReference type="EMBL" id="CAH1258040.1"/>
    </source>
</evidence>
<keyword evidence="5 9" id="KW-0238">DNA-binding</keyword>
<reference evidence="13" key="1">
    <citation type="submission" date="2022-01" db="EMBL/GenBank/DDBJ databases">
        <authorList>
            <person name="Braso-Vives M."/>
        </authorList>
    </citation>
    <scope>NUCLEOTIDE SEQUENCE</scope>
</reference>
<name>A0A8J9ZMC4_BRALA</name>
<evidence type="ECO:0000256" key="2">
    <source>
        <dbReference type="ARBA" id="ARBA00022771"/>
    </source>
</evidence>
<proteinExistence type="inferred from homology"/>
<dbReference type="Proteomes" id="UP000838412">
    <property type="component" value="Chromosome 3"/>
</dbReference>
<feature type="compositionally biased region" description="Polar residues" evidence="10">
    <location>
        <begin position="166"/>
        <end position="189"/>
    </location>
</feature>
<dbReference type="OrthoDB" id="10027475at2759"/>
<feature type="region of interest" description="Disordered" evidence="10">
    <location>
        <begin position="281"/>
        <end position="304"/>
    </location>
</feature>
<dbReference type="CDD" id="cd06929">
    <property type="entry name" value="NR_LBD_F1"/>
    <property type="match status" value="1"/>
</dbReference>
<evidence type="ECO:0000259" key="11">
    <source>
        <dbReference type="PROSITE" id="PS51030"/>
    </source>
</evidence>
<dbReference type="PANTHER" id="PTHR24082:SF507">
    <property type="entry name" value="BILE ACID RECEPTOR-RELATED"/>
    <property type="match status" value="1"/>
</dbReference>
<dbReference type="Pfam" id="PF00104">
    <property type="entry name" value="Hormone_recep"/>
    <property type="match status" value="1"/>
</dbReference>
<evidence type="ECO:0000256" key="8">
    <source>
        <dbReference type="ARBA" id="ARBA00023242"/>
    </source>
</evidence>
<feature type="region of interest" description="Disordered" evidence="10">
    <location>
        <begin position="117"/>
        <end position="215"/>
    </location>
</feature>
<evidence type="ECO:0000256" key="1">
    <source>
        <dbReference type="ARBA" id="ARBA00022723"/>
    </source>
</evidence>